<keyword evidence="3" id="KW-0012">Acyltransferase</keyword>
<evidence type="ECO:0000313" key="4">
    <source>
        <dbReference type="EMBL" id="GMN49118.1"/>
    </source>
</evidence>
<evidence type="ECO:0008006" key="6">
    <source>
        <dbReference type="Google" id="ProtNLM"/>
    </source>
</evidence>
<sequence length="468" mass="53172">MRSMEVEVIYNEIIKPSSPTPQNLRRYRLSFLDQISPKAYSPFLYYYSLNYRNGKPSYIAEISDKLKKSLSQALILYYPLAGRFLDDHFLECNDDGVLYFEARVNTKLSDVLENPIPSELNKLLPFELDEIAEIPLGVQLNVFQCGGIALGLCFSHRLEDAMSCLVFVRSWMAIARGEKDVEARPEFISGDLFPPRDMGGCDPASVAITKNMCTTNITKWFVFGAHNIEALRAKYEERKSSEARLNNHTVQKRRHLSRIAVVSAFLWSRFMVVTRSVELDVGKSYQILHPVNIRPRCDPPLAEHSFGNYYYVPLTKGSITCTCTGDEYCYNLARKIGEEMRRIDKDFVKNIPVKGDDLLENIKKDAEKFIKGEEVRFFITSLCRFPLYDADFGFGKPEWVSSAARGFSNLVALFDNKNGDGIEAYICLKPEDMAKLEVDKEFKAFVAPNVAVPRDVITKIALVNGATI</sequence>
<accession>A0AA88D7T9</accession>
<dbReference type="PANTHER" id="PTHR31623:SF46">
    <property type="entry name" value="VINORINE SYNTHASE-LIKE"/>
    <property type="match status" value="1"/>
</dbReference>
<dbReference type="Pfam" id="PF02458">
    <property type="entry name" value="Transferase"/>
    <property type="match status" value="1"/>
</dbReference>
<protein>
    <recommendedName>
        <fullName evidence="6">Transferase</fullName>
    </recommendedName>
</protein>
<evidence type="ECO:0000256" key="3">
    <source>
        <dbReference type="ARBA" id="ARBA00023315"/>
    </source>
</evidence>
<proteinExistence type="inferred from homology"/>
<comment type="similarity">
    <text evidence="1">Belongs to the plant acyltransferase family.</text>
</comment>
<dbReference type="EMBL" id="BTGU01000030">
    <property type="protein sequence ID" value="GMN49118.1"/>
    <property type="molecule type" value="Genomic_DNA"/>
</dbReference>
<evidence type="ECO:0000256" key="1">
    <source>
        <dbReference type="ARBA" id="ARBA00009861"/>
    </source>
</evidence>
<organism evidence="4 5">
    <name type="scientific">Ficus carica</name>
    <name type="common">Common fig</name>
    <dbReference type="NCBI Taxonomy" id="3494"/>
    <lineage>
        <taxon>Eukaryota</taxon>
        <taxon>Viridiplantae</taxon>
        <taxon>Streptophyta</taxon>
        <taxon>Embryophyta</taxon>
        <taxon>Tracheophyta</taxon>
        <taxon>Spermatophyta</taxon>
        <taxon>Magnoliopsida</taxon>
        <taxon>eudicotyledons</taxon>
        <taxon>Gunneridae</taxon>
        <taxon>Pentapetalae</taxon>
        <taxon>rosids</taxon>
        <taxon>fabids</taxon>
        <taxon>Rosales</taxon>
        <taxon>Moraceae</taxon>
        <taxon>Ficeae</taxon>
        <taxon>Ficus</taxon>
    </lineage>
</organism>
<keyword evidence="5" id="KW-1185">Reference proteome</keyword>
<dbReference type="Gene3D" id="3.30.559.10">
    <property type="entry name" value="Chloramphenicol acetyltransferase-like domain"/>
    <property type="match status" value="2"/>
</dbReference>
<comment type="caution">
    <text evidence="4">The sequence shown here is derived from an EMBL/GenBank/DDBJ whole genome shotgun (WGS) entry which is preliminary data.</text>
</comment>
<dbReference type="PANTHER" id="PTHR31623">
    <property type="entry name" value="F21J9.9"/>
    <property type="match status" value="1"/>
</dbReference>
<name>A0AA88D7T9_FICCA</name>
<evidence type="ECO:0000313" key="5">
    <source>
        <dbReference type="Proteomes" id="UP001187192"/>
    </source>
</evidence>
<reference evidence="4" key="1">
    <citation type="submission" date="2023-07" db="EMBL/GenBank/DDBJ databases">
        <title>draft genome sequence of fig (Ficus carica).</title>
        <authorList>
            <person name="Takahashi T."/>
            <person name="Nishimura K."/>
        </authorList>
    </citation>
    <scope>NUCLEOTIDE SEQUENCE</scope>
</reference>
<dbReference type="AlphaFoldDB" id="A0AA88D7T9"/>
<evidence type="ECO:0000256" key="2">
    <source>
        <dbReference type="ARBA" id="ARBA00022679"/>
    </source>
</evidence>
<dbReference type="InterPro" id="IPR023213">
    <property type="entry name" value="CAT-like_dom_sf"/>
</dbReference>
<keyword evidence="2" id="KW-0808">Transferase</keyword>
<dbReference type="Proteomes" id="UP001187192">
    <property type="component" value="Unassembled WGS sequence"/>
</dbReference>
<gene>
    <name evidence="4" type="ORF">TIFTF001_018283</name>
</gene>
<dbReference type="GO" id="GO:0016746">
    <property type="term" value="F:acyltransferase activity"/>
    <property type="evidence" value="ECO:0007669"/>
    <property type="project" value="UniProtKB-KW"/>
</dbReference>